<dbReference type="RefSeq" id="WP_077839673.1">
    <property type="nucleotide sequence ID" value="NZ_JABTAE010000001.1"/>
</dbReference>
<accession>A0A1S8S2Z3</accession>
<organism evidence="1 2">
    <name type="scientific">Clostridium beijerinckii</name>
    <name type="common">Clostridium MP</name>
    <dbReference type="NCBI Taxonomy" id="1520"/>
    <lineage>
        <taxon>Bacteria</taxon>
        <taxon>Bacillati</taxon>
        <taxon>Bacillota</taxon>
        <taxon>Clostridia</taxon>
        <taxon>Eubacteriales</taxon>
        <taxon>Clostridiaceae</taxon>
        <taxon>Clostridium</taxon>
    </lineage>
</organism>
<evidence type="ECO:0000313" key="1">
    <source>
        <dbReference type="EMBL" id="OOM59804.1"/>
    </source>
</evidence>
<name>A0A1S8S2Z3_CLOBE</name>
<dbReference type="EMBL" id="LZZI01000065">
    <property type="protein sequence ID" value="OOM59804.1"/>
    <property type="molecule type" value="Genomic_DNA"/>
</dbReference>
<comment type="caution">
    <text evidence="1">The sequence shown here is derived from an EMBL/GenBank/DDBJ whole genome shotgun (WGS) entry which is preliminary data.</text>
</comment>
<dbReference type="AlphaFoldDB" id="A0A1S8S2Z3"/>
<evidence type="ECO:0000313" key="2">
    <source>
        <dbReference type="Proteomes" id="UP000190973"/>
    </source>
</evidence>
<protein>
    <submittedName>
        <fullName evidence="1">Uncharacterized protein</fullName>
    </submittedName>
</protein>
<reference evidence="1 2" key="1">
    <citation type="submission" date="2016-05" db="EMBL/GenBank/DDBJ databases">
        <title>Microbial solvent formation.</title>
        <authorList>
            <person name="Poehlein A."/>
            <person name="Montoya Solano J.D."/>
            <person name="Flitsch S."/>
            <person name="Krabben P."/>
            <person name="Duerre P."/>
            <person name="Daniel R."/>
        </authorList>
    </citation>
    <scope>NUCLEOTIDE SEQUENCE [LARGE SCALE GENOMIC DNA]</scope>
    <source>
        <strain evidence="1 2">DSM 53</strain>
    </source>
</reference>
<sequence>MNQNVDIILEIIKNMPCEKNIEGVDVPKSLGYEQIGMNIDEFDEAIKYIQDNDLLREIVPILKDNKIVLINIM</sequence>
<dbReference type="Proteomes" id="UP000190973">
    <property type="component" value="Unassembled WGS sequence"/>
</dbReference>
<gene>
    <name evidence="1" type="ORF">CLBCK_32500</name>
</gene>
<proteinExistence type="predicted"/>